<gene>
    <name evidence="2" type="ORF">HDF16_005665</name>
</gene>
<organism evidence="2 3">
    <name type="scientific">Granulicella aggregans</name>
    <dbReference type="NCBI Taxonomy" id="474949"/>
    <lineage>
        <taxon>Bacteria</taxon>
        <taxon>Pseudomonadati</taxon>
        <taxon>Acidobacteriota</taxon>
        <taxon>Terriglobia</taxon>
        <taxon>Terriglobales</taxon>
        <taxon>Acidobacteriaceae</taxon>
        <taxon>Granulicella</taxon>
    </lineage>
</organism>
<evidence type="ECO:0000313" key="2">
    <source>
        <dbReference type="EMBL" id="MBB5060929.1"/>
    </source>
</evidence>
<proteinExistence type="predicted"/>
<keyword evidence="1" id="KW-1133">Transmembrane helix</keyword>
<dbReference type="AlphaFoldDB" id="A0A7W7ZJY2"/>
<protein>
    <submittedName>
        <fullName evidence="2">Uncharacterized protein</fullName>
    </submittedName>
</protein>
<dbReference type="Proteomes" id="UP000540989">
    <property type="component" value="Unassembled WGS sequence"/>
</dbReference>
<sequence length="135" mass="14950">MPEITFGSHQKIMFVRAIQVLLLAVSALMHPQAAESLWSWLVYIPLAAALFGLSRVVFARITVGGLEYLRFGKPVFVGWAEVDKATVNSLGQITVQLSGRSWWTRYLLLLRPSKPLAGFAPGNPDAARLIELCVR</sequence>
<name>A0A7W7ZJY2_9BACT</name>
<reference evidence="2 3" key="1">
    <citation type="submission" date="2020-08" db="EMBL/GenBank/DDBJ databases">
        <title>Genomic Encyclopedia of Type Strains, Phase IV (KMG-V): Genome sequencing to study the core and pangenomes of soil and plant-associated prokaryotes.</title>
        <authorList>
            <person name="Whitman W."/>
        </authorList>
    </citation>
    <scope>NUCLEOTIDE SEQUENCE [LARGE SCALE GENOMIC DNA]</scope>
    <source>
        <strain evidence="2 3">M8UP14</strain>
    </source>
</reference>
<keyword evidence="3" id="KW-1185">Reference proteome</keyword>
<keyword evidence="1" id="KW-0472">Membrane</keyword>
<evidence type="ECO:0000256" key="1">
    <source>
        <dbReference type="SAM" id="Phobius"/>
    </source>
</evidence>
<dbReference type="EMBL" id="JACHIP010000022">
    <property type="protein sequence ID" value="MBB5060929.1"/>
    <property type="molecule type" value="Genomic_DNA"/>
</dbReference>
<keyword evidence="1" id="KW-0812">Transmembrane</keyword>
<evidence type="ECO:0000313" key="3">
    <source>
        <dbReference type="Proteomes" id="UP000540989"/>
    </source>
</evidence>
<dbReference type="RefSeq" id="WP_184223525.1">
    <property type="nucleotide sequence ID" value="NZ_JACHIP010000022.1"/>
</dbReference>
<feature type="transmembrane region" description="Helical" evidence="1">
    <location>
        <begin position="12"/>
        <end position="31"/>
    </location>
</feature>
<comment type="caution">
    <text evidence="2">The sequence shown here is derived from an EMBL/GenBank/DDBJ whole genome shotgun (WGS) entry which is preliminary data.</text>
</comment>
<feature type="transmembrane region" description="Helical" evidence="1">
    <location>
        <begin position="37"/>
        <end position="58"/>
    </location>
</feature>
<accession>A0A7W7ZJY2</accession>